<organism evidence="3 4">
    <name type="scientific">Plectus sambesii</name>
    <dbReference type="NCBI Taxonomy" id="2011161"/>
    <lineage>
        <taxon>Eukaryota</taxon>
        <taxon>Metazoa</taxon>
        <taxon>Ecdysozoa</taxon>
        <taxon>Nematoda</taxon>
        <taxon>Chromadorea</taxon>
        <taxon>Plectida</taxon>
        <taxon>Plectina</taxon>
        <taxon>Plectoidea</taxon>
        <taxon>Plectidae</taxon>
        <taxon>Plectus</taxon>
    </lineage>
</organism>
<keyword evidence="2" id="KW-0732">Signal</keyword>
<protein>
    <submittedName>
        <fullName evidence="4">Uncharacterized protein</fullName>
    </submittedName>
</protein>
<dbReference type="AlphaFoldDB" id="A0A914XRL7"/>
<feature type="compositionally biased region" description="Polar residues" evidence="1">
    <location>
        <begin position="71"/>
        <end position="86"/>
    </location>
</feature>
<feature type="compositionally biased region" description="Basic and acidic residues" evidence="1">
    <location>
        <begin position="104"/>
        <end position="140"/>
    </location>
</feature>
<dbReference type="Proteomes" id="UP000887566">
    <property type="component" value="Unplaced"/>
</dbReference>
<reference evidence="4" key="1">
    <citation type="submission" date="2022-11" db="UniProtKB">
        <authorList>
            <consortium name="WormBaseParasite"/>
        </authorList>
    </citation>
    <scope>IDENTIFICATION</scope>
</reference>
<keyword evidence="3" id="KW-1185">Reference proteome</keyword>
<evidence type="ECO:0000313" key="4">
    <source>
        <dbReference type="WBParaSite" id="PSAMB.scaffold996size37425.g10190.t1"/>
    </source>
</evidence>
<evidence type="ECO:0000256" key="2">
    <source>
        <dbReference type="SAM" id="SignalP"/>
    </source>
</evidence>
<evidence type="ECO:0000256" key="1">
    <source>
        <dbReference type="SAM" id="MobiDB-lite"/>
    </source>
</evidence>
<dbReference type="WBParaSite" id="PSAMB.scaffold996size37425.g10190.t1">
    <property type="protein sequence ID" value="PSAMB.scaffold996size37425.g10190.t1"/>
    <property type="gene ID" value="PSAMB.scaffold996size37425.g10190"/>
</dbReference>
<sequence length="597" mass="67935">MVSTIAKMIIFIMIVHDVWARPRPNIGDQEFNRDKNNGYAFDKVVHPSAPYQLPTLRKDPPVTRSFRTRGSKGSTNEEQCNIAQEQRCNEEDKGNVGGQVATDTKTKTRDDANECYFKHERLNPDGLEKNERPDHSKVSTECDNELRSFEELADSQSLLDLYGAENNADLALIRGAAEFGNDFDDETVKERMKNIFICKKHEEELVYRWKRWANPTHVYYKRVNNAAKPTCSVPNELLNKHGSNSASVLAKPGRFVRKNHAEAFLRQTGTHLQVGIAMCRAHAEHLDRWQIMDALEKDGLQVTPDVDYAGTASVEQSISIEAVMIGLPYGSISAKTSSGDKFEIDSTLRLHRNEHITQMYERYLDGVYGKGHEKGISRSAMWKILDTCSAHRKKAITGLDEFVANGRDAFDHIYQMLRTMLDRGFEDRDFVEMATKRLKESHQYLEGDYKLHVNLTSRVADHCITYALSDPADEKFASPSEVAGQAGSHPHDTVCDRCEQLKSVLGDIRDHVLEYPLPENEKERVKGKYLAAERAIMEMRRHQLRSVLSSNTRKDIVDELGTYGNADTLITLDWAMKWLPTKGLICYSHYISKLCIK</sequence>
<proteinExistence type="predicted"/>
<feature type="chain" id="PRO_5037414735" evidence="2">
    <location>
        <begin position="21"/>
        <end position="597"/>
    </location>
</feature>
<feature type="region of interest" description="Disordered" evidence="1">
    <location>
        <begin position="51"/>
        <end position="140"/>
    </location>
</feature>
<accession>A0A914XRL7</accession>
<feature type="signal peptide" evidence="2">
    <location>
        <begin position="1"/>
        <end position="20"/>
    </location>
</feature>
<name>A0A914XRL7_9BILA</name>
<evidence type="ECO:0000313" key="3">
    <source>
        <dbReference type="Proteomes" id="UP000887566"/>
    </source>
</evidence>